<gene>
    <name evidence="1" type="ORF">M5I08_16245</name>
</gene>
<protein>
    <submittedName>
        <fullName evidence="1">Uncharacterized protein</fullName>
    </submittedName>
</protein>
<sequence length="47" mass="5369">MGYSRSRIFDADRPARVLALTAARVITIGSYVFHQVEGWELFLRNGQ</sequence>
<evidence type="ECO:0000313" key="1">
    <source>
        <dbReference type="EMBL" id="UQX13363.1"/>
    </source>
</evidence>
<proteinExistence type="predicted"/>
<dbReference type="EMBL" id="CP097320">
    <property type="protein sequence ID" value="UQX13363.1"/>
    <property type="molecule type" value="Genomic_DNA"/>
</dbReference>
<keyword evidence="2" id="KW-1185">Reference proteome</keyword>
<name>A0ABY4QQX6_9MYCO</name>
<reference evidence="1" key="1">
    <citation type="submission" date="2022-05" db="EMBL/GenBank/DDBJ databases">
        <title>A methanotrophic Mycobacterium dominates a cave microbial ecosystem.</title>
        <authorList>
            <person name="Van Spanning R.J.M."/>
            <person name="Guan Q."/>
            <person name="Melkonian C."/>
            <person name="Gallant J."/>
            <person name="Polerecky L."/>
            <person name="Flot J.-F."/>
            <person name="Brandt B.W."/>
            <person name="Braster M."/>
            <person name="Iturbe Espinoza P."/>
            <person name="Aerts J."/>
            <person name="Meima-Franke M."/>
            <person name="Piersma S.R."/>
            <person name="Bunduc C."/>
            <person name="Ummels R."/>
            <person name="Pain A."/>
            <person name="Fleming E.J."/>
            <person name="van der Wel N."/>
            <person name="Gherman V.D."/>
            <person name="Sarbu S.M."/>
            <person name="Bodelier P.L.E."/>
            <person name="Bitter W."/>
        </authorList>
    </citation>
    <scope>NUCLEOTIDE SEQUENCE</scope>
    <source>
        <strain evidence="1">Sulfur Cave</strain>
    </source>
</reference>
<organism evidence="1 2">
    <name type="scientific">Candidatus Mycobacterium methanotrophicum</name>
    <dbReference type="NCBI Taxonomy" id="2943498"/>
    <lineage>
        <taxon>Bacteria</taxon>
        <taxon>Bacillati</taxon>
        <taxon>Actinomycetota</taxon>
        <taxon>Actinomycetes</taxon>
        <taxon>Mycobacteriales</taxon>
        <taxon>Mycobacteriaceae</taxon>
        <taxon>Mycobacterium</taxon>
    </lineage>
</organism>
<accession>A0ABY4QQX6</accession>
<dbReference type="Proteomes" id="UP001056610">
    <property type="component" value="Chromosome"/>
</dbReference>
<evidence type="ECO:0000313" key="2">
    <source>
        <dbReference type="Proteomes" id="UP001056610"/>
    </source>
</evidence>
<dbReference type="RefSeq" id="WP_219068491.1">
    <property type="nucleotide sequence ID" value="NZ_CAJUXY010000038.1"/>
</dbReference>